<proteinExistence type="predicted"/>
<keyword evidence="1" id="KW-0175">Coiled coil</keyword>
<dbReference type="PANTHER" id="PTHR32089:SF112">
    <property type="entry name" value="LYSOZYME-LIKE PROTEIN-RELATED"/>
    <property type="match status" value="1"/>
</dbReference>
<dbReference type="InterPro" id="IPR000014">
    <property type="entry name" value="PAS"/>
</dbReference>
<dbReference type="AlphaFoldDB" id="A0A178MPS0"/>
<feature type="transmembrane region" description="Helical" evidence="2">
    <location>
        <begin position="17"/>
        <end position="42"/>
    </location>
</feature>
<dbReference type="RefSeq" id="WP_068500299.1">
    <property type="nucleotide sequence ID" value="NZ_LWQU01000138.1"/>
</dbReference>
<protein>
    <submittedName>
        <fullName evidence="5">Chemotaxis protein</fullName>
    </submittedName>
</protein>
<dbReference type="SUPFAM" id="SSF55781">
    <property type="entry name" value="GAF domain-like"/>
    <property type="match status" value="1"/>
</dbReference>
<dbReference type="Gene3D" id="3.30.450.20">
    <property type="entry name" value="PAS domain"/>
    <property type="match status" value="1"/>
</dbReference>
<dbReference type="InterPro" id="IPR003018">
    <property type="entry name" value="GAF"/>
</dbReference>
<feature type="domain" description="PAS" evidence="3">
    <location>
        <begin position="472"/>
        <end position="517"/>
    </location>
</feature>
<feature type="coiled-coil region" evidence="1">
    <location>
        <begin position="431"/>
        <end position="472"/>
    </location>
</feature>
<evidence type="ECO:0000256" key="1">
    <source>
        <dbReference type="SAM" id="Coils"/>
    </source>
</evidence>
<dbReference type="EMBL" id="LWQU01000138">
    <property type="protein sequence ID" value="OAN50553.1"/>
    <property type="molecule type" value="Genomic_DNA"/>
</dbReference>
<keyword evidence="2" id="KW-0472">Membrane</keyword>
<dbReference type="InterPro" id="IPR029016">
    <property type="entry name" value="GAF-like_dom_sf"/>
</dbReference>
<evidence type="ECO:0000259" key="3">
    <source>
        <dbReference type="PROSITE" id="PS50112"/>
    </source>
</evidence>
<keyword evidence="2" id="KW-1133">Transmembrane helix</keyword>
<evidence type="ECO:0000259" key="4">
    <source>
        <dbReference type="PROSITE" id="PS50885"/>
    </source>
</evidence>
<accession>A0A178MPS0</accession>
<dbReference type="PROSITE" id="PS50112">
    <property type="entry name" value="PAS"/>
    <property type="match status" value="1"/>
</dbReference>
<dbReference type="SUPFAM" id="SSF55785">
    <property type="entry name" value="PYP-like sensor domain (PAS domain)"/>
    <property type="match status" value="1"/>
</dbReference>
<dbReference type="Pfam" id="PF12729">
    <property type="entry name" value="4HB_MCP_1"/>
    <property type="match status" value="1"/>
</dbReference>
<evidence type="ECO:0000313" key="6">
    <source>
        <dbReference type="Proteomes" id="UP000078543"/>
    </source>
</evidence>
<dbReference type="InterPro" id="IPR024478">
    <property type="entry name" value="HlyB_4HB_MCP"/>
</dbReference>
<feature type="domain" description="HAMP" evidence="4">
    <location>
        <begin position="220"/>
        <end position="273"/>
    </location>
</feature>
<dbReference type="SMART" id="SM00091">
    <property type="entry name" value="PAS"/>
    <property type="match status" value="1"/>
</dbReference>
<gene>
    <name evidence="5" type="ORF">A6A05_12330</name>
</gene>
<dbReference type="CDD" id="cd00130">
    <property type="entry name" value="PAS"/>
    <property type="match status" value="1"/>
</dbReference>
<dbReference type="NCBIfam" id="TIGR00229">
    <property type="entry name" value="sensory_box"/>
    <property type="match status" value="1"/>
</dbReference>
<feature type="transmembrane region" description="Helical" evidence="2">
    <location>
        <begin position="198"/>
        <end position="222"/>
    </location>
</feature>
<dbReference type="GO" id="GO:0007165">
    <property type="term" value="P:signal transduction"/>
    <property type="evidence" value="ECO:0007669"/>
    <property type="project" value="InterPro"/>
</dbReference>
<evidence type="ECO:0000256" key="2">
    <source>
        <dbReference type="SAM" id="Phobius"/>
    </source>
</evidence>
<organism evidence="5 6">
    <name type="scientific">Magnetospirillum moscoviense</name>
    <dbReference type="NCBI Taxonomy" id="1437059"/>
    <lineage>
        <taxon>Bacteria</taxon>
        <taxon>Pseudomonadati</taxon>
        <taxon>Pseudomonadota</taxon>
        <taxon>Alphaproteobacteria</taxon>
        <taxon>Rhodospirillales</taxon>
        <taxon>Rhodospirillaceae</taxon>
        <taxon>Magnetospirillum</taxon>
    </lineage>
</organism>
<dbReference type="SUPFAM" id="SSF158472">
    <property type="entry name" value="HAMP domain-like"/>
    <property type="match status" value="1"/>
</dbReference>
<dbReference type="Gene3D" id="6.10.340.10">
    <property type="match status" value="1"/>
</dbReference>
<evidence type="ECO:0000313" key="5">
    <source>
        <dbReference type="EMBL" id="OAN50553.1"/>
    </source>
</evidence>
<dbReference type="PANTHER" id="PTHR32089">
    <property type="entry name" value="METHYL-ACCEPTING CHEMOTAXIS PROTEIN MCPB"/>
    <property type="match status" value="1"/>
</dbReference>
<keyword evidence="6" id="KW-1185">Reference proteome</keyword>
<dbReference type="OrthoDB" id="7321800at2"/>
<reference evidence="5 6" key="1">
    <citation type="submission" date="2016-04" db="EMBL/GenBank/DDBJ databases">
        <title>Draft genome sequence of freshwater magnetotactic bacteria Magnetospirillum marisnigri SP-1 and Magnetospirillum moscoviense BB-1.</title>
        <authorList>
            <person name="Koziaeva V."/>
            <person name="Dziuba M.V."/>
            <person name="Ivanov T.M."/>
            <person name="Kuznetsov B."/>
            <person name="Grouzdev D.S."/>
        </authorList>
    </citation>
    <scope>NUCLEOTIDE SEQUENCE [LARGE SCALE GENOMIC DNA]</scope>
    <source>
        <strain evidence="5 6">BB-1</strain>
    </source>
</reference>
<dbReference type="Pfam" id="PF13188">
    <property type="entry name" value="PAS_8"/>
    <property type="match status" value="1"/>
</dbReference>
<dbReference type="Proteomes" id="UP000078543">
    <property type="component" value="Unassembled WGS sequence"/>
</dbReference>
<dbReference type="InterPro" id="IPR003660">
    <property type="entry name" value="HAMP_dom"/>
</dbReference>
<dbReference type="Gene3D" id="3.30.450.40">
    <property type="match status" value="1"/>
</dbReference>
<dbReference type="Pfam" id="PF13185">
    <property type="entry name" value="GAF_2"/>
    <property type="match status" value="1"/>
</dbReference>
<keyword evidence="2" id="KW-0812">Transmembrane</keyword>
<dbReference type="GO" id="GO:0016020">
    <property type="term" value="C:membrane"/>
    <property type="evidence" value="ECO:0007669"/>
    <property type="project" value="InterPro"/>
</dbReference>
<sequence length="592" mass="64926">MKTLISSVERLTLTTKLVIGFSTGIVAALVIGLNALSGLSALEAEMERMYQNDLLGISHIKDANLNLIYMSRSMRHMLIAQDQVVRDSAMAQIKRAREKLLVDLTEARKRIYRPEVIDRFNSFQNDLNKALEGIEHAVVLISREEMRSSAAAQYITSPEFGAAVAKADQALHDLVEIKERAADASLDQAREESRQVKVYSIILLLAGIVVSVFAGIVIGLSIQRPNNRLRNSVEDLAAGNVDVVIPHTDYPNEIGVMARAVGVLQTIYRKANDQHWVKSHVAEVSAALQQAEDFGELTQVAVSKMAPTIGAGHGAFYVADRDGRYNLRASYGYRERKHLSNGYMPGEGLVGQCVLERSTIMLTAPKDYIRINSGLGEGPPACVVVLPVMHGDRVLGVLEMASFQQIGDRERAVLDGLLPALSASMEILDRNLRTKELLAATQEQAERMEKQAAQLEEQQVEMEAQQSELLETENWFRSIIETAPDGMLVADAKGRILLTNPPAETMFGYEAGELIGNGFDQLFPVRLRDPQGGLSQQILIDHPSRVIDGGADIVGLRKDGAEFPMVIAFSPLPPRGSRGKCISVSVRPRAVS</sequence>
<dbReference type="InterPro" id="IPR035965">
    <property type="entry name" value="PAS-like_dom_sf"/>
</dbReference>
<dbReference type="PROSITE" id="PS50885">
    <property type="entry name" value="HAMP"/>
    <property type="match status" value="1"/>
</dbReference>
<comment type="caution">
    <text evidence="5">The sequence shown here is derived from an EMBL/GenBank/DDBJ whole genome shotgun (WGS) entry which is preliminary data.</text>
</comment>
<name>A0A178MPS0_9PROT</name>
<dbReference type="STRING" id="1437059.A6A05_12330"/>